<evidence type="ECO:0000256" key="8">
    <source>
        <dbReference type="ARBA" id="ARBA00025323"/>
    </source>
</evidence>
<dbReference type="PANTHER" id="PTHR30406:SF8">
    <property type="entry name" value="SULFATE TRANSPORT SYSTEM PERMEASE PROTEIN CYST"/>
    <property type="match status" value="1"/>
</dbReference>
<feature type="transmembrane region" description="Helical" evidence="9">
    <location>
        <begin position="221"/>
        <end position="244"/>
    </location>
</feature>
<evidence type="ECO:0000259" key="10">
    <source>
        <dbReference type="PROSITE" id="PS50928"/>
    </source>
</evidence>
<keyword evidence="4 9" id="KW-0812">Transmembrane</keyword>
<accession>A0A4D7QGF7</accession>
<dbReference type="RefSeq" id="WP_137097879.1">
    <property type="nucleotide sequence ID" value="NZ_CP039865.1"/>
</dbReference>
<keyword evidence="6 9" id="KW-0764">Sulfate transport</keyword>
<dbReference type="GO" id="GO:0015419">
    <property type="term" value="F:ABC-type sulfate transporter activity"/>
    <property type="evidence" value="ECO:0007669"/>
    <property type="project" value="UniProtKB-UniRule"/>
</dbReference>
<dbReference type="OrthoDB" id="9804629at2"/>
<dbReference type="Pfam" id="PF00528">
    <property type="entry name" value="BPD_transp_1"/>
    <property type="match status" value="1"/>
</dbReference>
<dbReference type="NCBIfam" id="TIGR02139">
    <property type="entry name" value="permease_CysT"/>
    <property type="match status" value="1"/>
</dbReference>
<comment type="subcellular location">
    <subcellularLocation>
        <location evidence="1">Cell membrane</location>
        <topology evidence="1">Multi-pass membrane protein</topology>
    </subcellularLocation>
</comment>
<dbReference type="SUPFAM" id="SSF161098">
    <property type="entry name" value="MetI-like"/>
    <property type="match status" value="1"/>
</dbReference>
<feature type="transmembrane region" description="Helical" evidence="9">
    <location>
        <begin position="256"/>
        <end position="278"/>
    </location>
</feature>
<comment type="similarity">
    <text evidence="9">Belongs to the binding-protein-dependent transport system permease family. CysTW subfamily.</text>
</comment>
<dbReference type="FunFam" id="1.10.3720.10:FF:000004">
    <property type="entry name" value="Sulfate transport system permease protein CysT"/>
    <property type="match status" value="1"/>
</dbReference>
<dbReference type="Proteomes" id="UP000298588">
    <property type="component" value="Chromosome"/>
</dbReference>
<feature type="transmembrane region" description="Helical" evidence="9">
    <location>
        <begin position="21"/>
        <end position="46"/>
    </location>
</feature>
<evidence type="ECO:0000256" key="6">
    <source>
        <dbReference type="ARBA" id="ARBA00023032"/>
    </source>
</evidence>
<keyword evidence="12" id="KW-1185">Reference proteome</keyword>
<dbReference type="GO" id="GO:0005886">
    <property type="term" value="C:plasma membrane"/>
    <property type="evidence" value="ECO:0007669"/>
    <property type="project" value="UniProtKB-SubCell"/>
</dbReference>
<dbReference type="InterPro" id="IPR005667">
    <property type="entry name" value="Sulph_transpt2"/>
</dbReference>
<feature type="domain" description="ABC transmembrane type-1" evidence="10">
    <location>
        <begin position="69"/>
        <end position="272"/>
    </location>
</feature>
<evidence type="ECO:0000256" key="7">
    <source>
        <dbReference type="ARBA" id="ARBA00023136"/>
    </source>
</evidence>
<protein>
    <recommendedName>
        <fullName evidence="9">Sulfate transport system permease protein CysT</fullName>
    </recommendedName>
</protein>
<dbReference type="InterPro" id="IPR035906">
    <property type="entry name" value="MetI-like_sf"/>
</dbReference>
<sequence length="286" mass="30374">MSAIALGSRSFGIARPSALPGFGITFGFTIAYLSLIVLIPLSVLVWRASGLGLSGIWHVATTPRVLAALKTSFYISFAAAAVNAVFGLITAWVLTRYRFPGRTALDALVDLPFALPTAVAGIALAALYAPNGWIGSWFALADIKVAYTPLGIFIALTFIGLPFVVRTVQPVLADLDREIEEASATLGASRMQTLLRVVLPALVPAVMTGFALAFGRAVGEYGSVIFIAGNMPFLSEIAPLLIIVQLEEFNYAGATAIATIMLAISFLSLLTINLIQAWSRRRFGHG</sequence>
<dbReference type="InterPro" id="IPR000515">
    <property type="entry name" value="MetI-like"/>
</dbReference>
<evidence type="ECO:0000256" key="1">
    <source>
        <dbReference type="ARBA" id="ARBA00004651"/>
    </source>
</evidence>
<dbReference type="PROSITE" id="PS50928">
    <property type="entry name" value="ABC_TM1"/>
    <property type="match status" value="1"/>
</dbReference>
<keyword evidence="3 9" id="KW-0813">Transport</keyword>
<evidence type="ECO:0000256" key="5">
    <source>
        <dbReference type="ARBA" id="ARBA00022989"/>
    </source>
</evidence>
<evidence type="ECO:0000256" key="3">
    <source>
        <dbReference type="ARBA" id="ARBA00022448"/>
    </source>
</evidence>
<keyword evidence="7 9" id="KW-0472">Membrane</keyword>
<keyword evidence="5 9" id="KW-1133">Transmembrane helix</keyword>
<evidence type="ECO:0000256" key="4">
    <source>
        <dbReference type="ARBA" id="ARBA00022692"/>
    </source>
</evidence>
<gene>
    <name evidence="11" type="primary">cysT</name>
    <name evidence="11" type="ORF">E8L99_01430</name>
</gene>
<evidence type="ECO:0000313" key="11">
    <source>
        <dbReference type="EMBL" id="QCK84544.1"/>
    </source>
</evidence>
<dbReference type="EMBL" id="CP039865">
    <property type="protein sequence ID" value="QCK84544.1"/>
    <property type="molecule type" value="Genomic_DNA"/>
</dbReference>
<feature type="transmembrane region" description="Helical" evidence="9">
    <location>
        <begin position="150"/>
        <end position="173"/>
    </location>
</feature>
<dbReference type="PANTHER" id="PTHR30406">
    <property type="entry name" value="SULFATE TRANSPORT SYSTEM PERMEASE PROTEIN"/>
    <property type="match status" value="1"/>
</dbReference>
<comment type="function">
    <text evidence="8">Part of the ABC transporter complex CysAWTP (TC 3.A.1.6.1) involved in sulfate/thiosulfate import. Probably responsible for the translocation of the substrate across the membrane.</text>
</comment>
<organism evidence="11 12">
    <name type="scientific">Phreatobacter aquaticus</name>
    <dbReference type="NCBI Taxonomy" id="2570229"/>
    <lineage>
        <taxon>Bacteria</taxon>
        <taxon>Pseudomonadati</taxon>
        <taxon>Pseudomonadota</taxon>
        <taxon>Alphaproteobacteria</taxon>
        <taxon>Hyphomicrobiales</taxon>
        <taxon>Phreatobacteraceae</taxon>
        <taxon>Phreatobacter</taxon>
    </lineage>
</organism>
<comment type="subunit">
    <text evidence="2">The complex is composed of two ATP-binding proteins (CysA), two transmembrane proteins (CysT and CysW) and a solute-binding protein (CysP).</text>
</comment>
<evidence type="ECO:0000313" key="12">
    <source>
        <dbReference type="Proteomes" id="UP000298588"/>
    </source>
</evidence>
<proteinExistence type="inferred from homology"/>
<dbReference type="Gene3D" id="1.10.3720.10">
    <property type="entry name" value="MetI-like"/>
    <property type="match status" value="1"/>
</dbReference>
<evidence type="ECO:0000256" key="2">
    <source>
        <dbReference type="ARBA" id="ARBA00011779"/>
    </source>
</evidence>
<evidence type="ECO:0000256" key="9">
    <source>
        <dbReference type="RuleBase" id="RU366001"/>
    </source>
</evidence>
<dbReference type="KEGG" id="paqt:E8L99_01430"/>
<dbReference type="CDD" id="cd06261">
    <property type="entry name" value="TM_PBP2"/>
    <property type="match status" value="1"/>
</dbReference>
<dbReference type="InterPro" id="IPR011865">
    <property type="entry name" value="CysT_permease"/>
</dbReference>
<feature type="transmembrane region" description="Helical" evidence="9">
    <location>
        <begin position="194"/>
        <end position="215"/>
    </location>
</feature>
<feature type="transmembrane region" description="Helical" evidence="9">
    <location>
        <begin position="107"/>
        <end position="130"/>
    </location>
</feature>
<reference evidence="11 12" key="1">
    <citation type="submission" date="2019-04" db="EMBL/GenBank/DDBJ databases">
        <title>Phreatobacter aquaticus sp. nov.</title>
        <authorList>
            <person name="Choi A."/>
            <person name="Baek K."/>
        </authorList>
    </citation>
    <scope>NUCLEOTIDE SEQUENCE [LARGE SCALE GENOMIC DNA]</scope>
    <source>
        <strain evidence="11 12">NMCR1094</strain>
    </source>
</reference>
<dbReference type="AlphaFoldDB" id="A0A4D7QGF7"/>
<dbReference type="NCBIfam" id="TIGR00969">
    <property type="entry name" value="3a0106s02"/>
    <property type="match status" value="1"/>
</dbReference>
<feature type="transmembrane region" description="Helical" evidence="9">
    <location>
        <begin position="73"/>
        <end position="95"/>
    </location>
</feature>
<comment type="function">
    <text evidence="9">Part of the ABC transporter complex (TC 3.A.1.6.1) involved in sulfate/thiosulfate import.</text>
</comment>
<name>A0A4D7QGF7_9HYPH</name>